<feature type="chain" id="PRO_5024272905" description="Right handed beta helix domain-containing protein" evidence="1">
    <location>
        <begin position="22"/>
        <end position="585"/>
    </location>
</feature>
<keyword evidence="1" id="KW-0732">Signal</keyword>
<dbReference type="AlphaFoldDB" id="A0A5M4B6U6"/>
<name>A0A5M4B6U6_9FLAO</name>
<reference evidence="4" key="1">
    <citation type="journal article" date="2020" name="Int. J. Syst. Evol. Microbiol.">
        <title>Capnocytophaga felis sp. nov. isolated from the feline oral cavity.</title>
        <authorList>
            <person name="Suzuki M."/>
            <person name="Umeda K."/>
            <person name="Kimura M."/>
            <person name="Imaoka K."/>
            <person name="Morikawa S."/>
            <person name="Maeda K."/>
        </authorList>
    </citation>
    <scope>NUCLEOTIDE SEQUENCE [LARGE SCALE GENOMIC DNA]</scope>
    <source>
        <strain evidence="4">KC07070</strain>
    </source>
</reference>
<protein>
    <recommendedName>
        <fullName evidence="2">Right handed beta helix domain-containing protein</fullName>
    </recommendedName>
</protein>
<organism evidence="3 4">
    <name type="scientific">Capnocytophaga felis</name>
    <dbReference type="NCBI Taxonomy" id="2267611"/>
    <lineage>
        <taxon>Bacteria</taxon>
        <taxon>Pseudomonadati</taxon>
        <taxon>Bacteroidota</taxon>
        <taxon>Flavobacteriia</taxon>
        <taxon>Flavobacteriales</taxon>
        <taxon>Flavobacteriaceae</taxon>
        <taxon>Capnocytophaga</taxon>
    </lineage>
</organism>
<dbReference type="InterPro" id="IPR012334">
    <property type="entry name" value="Pectin_lyas_fold"/>
</dbReference>
<accession>A0A5M4B6U6</accession>
<dbReference type="EMBL" id="BLBC01000005">
    <property type="protein sequence ID" value="GET45331.1"/>
    <property type="molecule type" value="Genomic_DNA"/>
</dbReference>
<feature type="signal peptide" evidence="1">
    <location>
        <begin position="1"/>
        <end position="21"/>
    </location>
</feature>
<proteinExistence type="predicted"/>
<comment type="caution">
    <text evidence="3">The sequence shown here is derived from an EMBL/GenBank/DDBJ whole genome shotgun (WGS) entry which is preliminary data.</text>
</comment>
<dbReference type="SUPFAM" id="SSF51126">
    <property type="entry name" value="Pectin lyase-like"/>
    <property type="match status" value="1"/>
</dbReference>
<dbReference type="Pfam" id="PF13229">
    <property type="entry name" value="Beta_helix"/>
    <property type="match status" value="1"/>
</dbReference>
<evidence type="ECO:0000313" key="3">
    <source>
        <dbReference type="EMBL" id="GET45331.1"/>
    </source>
</evidence>
<dbReference type="InterPro" id="IPR006626">
    <property type="entry name" value="PbH1"/>
</dbReference>
<evidence type="ECO:0000256" key="1">
    <source>
        <dbReference type="SAM" id="SignalP"/>
    </source>
</evidence>
<dbReference type="InterPro" id="IPR039448">
    <property type="entry name" value="Beta_helix"/>
</dbReference>
<gene>
    <name evidence="3" type="ORF">RCZ01_06330</name>
</gene>
<dbReference type="Gene3D" id="2.160.20.10">
    <property type="entry name" value="Single-stranded right-handed beta-helix, Pectin lyase-like"/>
    <property type="match status" value="1"/>
</dbReference>
<sequence length="585" mass="65815">MKKRIITLFSILIITPCTFFATTSCTFEDIFDHVTEEQKKLDKGKNNDGGEIREENYDFVITPQNVTGDFRKFFQSIADKHSNILIKDGTYDIELVNGDGVKPKDGSTITFEKNAKIKVKPNNLSFYNVIDLSGKKNITIKNPNLEGDKYTHLGSTGQWGHGINIVDCSNITIHNAYATKFWGDGIYMRNCENIKIHNANLPDNRRQGISITSGHNIEIHNLIAESTGGHDPGYGIDIEPNWNRDNVTKLRIYKPILRNNGKGVSSYTAGFSFSAHMSHLIHPQDTRLVDANYDIEIFDPVFEGDALIVSAPTNYVKGSIKIHNPTFYRSKKSAVYINNHQSDFFKTEIINPKFIDCVEAPANRHSVYLAPITITCFKHLSHRDVGNRNITIMNPVFEASSKAKYKVAAIRNSTTNFFKDDLKNVTITNVLSKGYEIPFFNYTGSPSTNSHPHSSFSLTFSEKGELPSLPLTYGNTVSKMFDGGAINYTLNNSQSTIYLDNDIPISNFEFYYTNNSKDKSPLKILFGTKKQPSKAYIAKLYNKGRLNGIEIPYGGYIKMTKSYVDNEGIQHWTVTKASDNVRGIN</sequence>
<evidence type="ECO:0000313" key="4">
    <source>
        <dbReference type="Proteomes" id="UP000398217"/>
    </source>
</evidence>
<dbReference type="SMART" id="SM00710">
    <property type="entry name" value="PbH1"/>
    <property type="match status" value="4"/>
</dbReference>
<dbReference type="InterPro" id="IPR011050">
    <property type="entry name" value="Pectin_lyase_fold/virulence"/>
</dbReference>
<dbReference type="Proteomes" id="UP000398217">
    <property type="component" value="Unassembled WGS sequence"/>
</dbReference>
<keyword evidence="4" id="KW-1185">Reference proteome</keyword>
<evidence type="ECO:0000259" key="2">
    <source>
        <dbReference type="Pfam" id="PF13229"/>
    </source>
</evidence>
<feature type="domain" description="Right handed beta helix" evidence="2">
    <location>
        <begin position="96"/>
        <end position="238"/>
    </location>
</feature>
<dbReference type="RefSeq" id="WP_155284014.1">
    <property type="nucleotide sequence ID" value="NZ_BLBC01000005.1"/>
</dbReference>
<dbReference type="OrthoDB" id="253409at2"/>
<dbReference type="PROSITE" id="PS51257">
    <property type="entry name" value="PROKAR_LIPOPROTEIN"/>
    <property type="match status" value="1"/>
</dbReference>